<reference evidence="1 2" key="1">
    <citation type="submission" date="2020-08" db="EMBL/GenBank/DDBJ databases">
        <title>Genome public.</title>
        <authorList>
            <person name="Liu C."/>
            <person name="Sun Q."/>
        </authorList>
    </citation>
    <scope>NUCLEOTIDE SEQUENCE [LARGE SCALE GENOMIC DNA]</scope>
    <source>
        <strain evidence="1 2">BX4</strain>
    </source>
</reference>
<dbReference type="RefSeq" id="WP_021953747.1">
    <property type="nucleotide sequence ID" value="NZ_JACOOZ010000006.1"/>
</dbReference>
<dbReference type="SUPFAM" id="SSF52540">
    <property type="entry name" value="P-loop containing nucleoside triphosphate hydrolases"/>
    <property type="match status" value="1"/>
</dbReference>
<dbReference type="Proteomes" id="UP000597877">
    <property type="component" value="Unassembled WGS sequence"/>
</dbReference>
<gene>
    <name evidence="1" type="ORF">H8S00_09120</name>
</gene>
<evidence type="ECO:0000313" key="2">
    <source>
        <dbReference type="Proteomes" id="UP000597877"/>
    </source>
</evidence>
<dbReference type="EMBL" id="JACOOZ010000006">
    <property type="protein sequence ID" value="MBC5668141.1"/>
    <property type="molecule type" value="Genomic_DNA"/>
</dbReference>
<keyword evidence="2" id="KW-1185">Reference proteome</keyword>
<organism evidence="1 2">
    <name type="scientific">Eubacterium segne</name>
    <dbReference type="NCBI Taxonomy" id="2763045"/>
    <lineage>
        <taxon>Bacteria</taxon>
        <taxon>Bacillati</taxon>
        <taxon>Bacillota</taxon>
        <taxon>Clostridia</taxon>
        <taxon>Eubacteriales</taxon>
        <taxon>Eubacteriaceae</taxon>
        <taxon>Eubacterium</taxon>
    </lineage>
</organism>
<name>A0ABR7F3F9_9FIRM</name>
<dbReference type="Gene3D" id="3.40.50.300">
    <property type="entry name" value="P-loop containing nucleotide triphosphate hydrolases"/>
    <property type="match status" value="1"/>
</dbReference>
<proteinExistence type="predicted"/>
<dbReference type="InterPro" id="IPR027417">
    <property type="entry name" value="P-loop_NTPase"/>
</dbReference>
<comment type="caution">
    <text evidence="1">The sequence shown here is derived from an EMBL/GenBank/DDBJ whole genome shotgun (WGS) entry which is preliminary data.</text>
</comment>
<evidence type="ECO:0000313" key="1">
    <source>
        <dbReference type="EMBL" id="MBC5668141.1"/>
    </source>
</evidence>
<sequence length="197" mass="22577">MKQIIIALGREFGSGGHVIAKKLAEHYNIPLYNKELLDEIAKDGHFSKEMLEKFDERPISISFMPMPITGSTISLEQQIAIKQFGFLKKKADEEKESFVVVGRCADEILADNPNLVTVFITGDKESKIKRVMERENVDAKQAENKMKKVDKMRKVYHNFYCENKWGDSRGYDICINTGKVDFDTAAKMIELYVDTKK</sequence>
<dbReference type="Pfam" id="PF13189">
    <property type="entry name" value="Cytidylate_kin2"/>
    <property type="match status" value="1"/>
</dbReference>
<protein>
    <submittedName>
        <fullName evidence="1">Cytidylate kinase-like family protein</fullName>
    </submittedName>
</protein>
<accession>A0ABR7F3F9</accession>